<evidence type="ECO:0000313" key="1">
    <source>
        <dbReference type="EMBL" id="VVV00798.1"/>
    </source>
</evidence>
<protein>
    <submittedName>
        <fullName evidence="1">Regulatory protein PchR</fullName>
    </submittedName>
</protein>
<reference evidence="1" key="1">
    <citation type="submission" date="2019-09" db="EMBL/GenBank/DDBJ databases">
        <authorList>
            <person name="Rodrigo-Torres L."/>
            <person name="Arahal R. D."/>
            <person name="Lucena T."/>
        </authorList>
    </citation>
    <scope>NUCLEOTIDE SEQUENCE</scope>
    <source>
        <strain evidence="1">ISS653</strain>
    </source>
</reference>
<accession>A0AC61Y8S0</accession>
<name>A0AC61Y8S0_9FLAO</name>
<sequence>MKDLYVKSLPLKDVILDLSKEFSCGIIEHCDEFILEIPKEFGNGFIRGINFGKGLGVIEYNCSFKEDLQIHFSLSQVHPLKFIFCSEGSMKHCFEELEQANTIETYQNVLVASSDFNGHILHFEANIKVHINSLEINRQEFANYYHCSLSKFDHPLKPLLQDVDAKKLFYYQGNYSLQTADIISEMNTDLFSDFLRALKLESQALNMLCVQIDQYADDLKISKNQSVIRKQEIDKIVDITQRITDDLSVTYTVQELADKIGMNINKLQEGFKYLYKDTVNNYIQALRLEKAKDLLLNTDLSIGAITERIGLTNPSYFSKVFKEKYKITPNQYRKGIINPEKQNNS</sequence>
<keyword evidence="2" id="KW-1185">Reference proteome</keyword>
<gene>
    <name evidence="1" type="primary">pchR_3</name>
    <name evidence="1" type="ORF">FVB9532_02073</name>
</gene>
<proteinExistence type="predicted"/>
<dbReference type="EMBL" id="CABVMM010000007">
    <property type="protein sequence ID" value="VVV00798.1"/>
    <property type="molecule type" value="Genomic_DNA"/>
</dbReference>
<comment type="caution">
    <text evidence="1">The sequence shown here is derived from an EMBL/GenBank/DDBJ whole genome shotgun (WGS) entry which is preliminary data.</text>
</comment>
<evidence type="ECO:0000313" key="2">
    <source>
        <dbReference type="Proteomes" id="UP000356253"/>
    </source>
</evidence>
<dbReference type="Proteomes" id="UP000356253">
    <property type="component" value="Unassembled WGS sequence"/>
</dbReference>
<organism evidence="1 2">
    <name type="scientific">Mesonia oceanica</name>
    <dbReference type="NCBI Taxonomy" id="2687242"/>
    <lineage>
        <taxon>Bacteria</taxon>
        <taxon>Pseudomonadati</taxon>
        <taxon>Bacteroidota</taxon>
        <taxon>Flavobacteriia</taxon>
        <taxon>Flavobacteriales</taxon>
        <taxon>Flavobacteriaceae</taxon>
        <taxon>Mesonia</taxon>
    </lineage>
</organism>